<evidence type="ECO:0000313" key="1">
    <source>
        <dbReference type="EMBL" id="KIK46807.1"/>
    </source>
</evidence>
<accession>A0A0D0BLM3</accession>
<dbReference type="InParanoid" id="A0A0D0BLM3"/>
<dbReference type="EMBL" id="KN835154">
    <property type="protein sequence ID" value="KIK46807.1"/>
    <property type="molecule type" value="Genomic_DNA"/>
</dbReference>
<reference evidence="1 2" key="1">
    <citation type="submission" date="2014-04" db="EMBL/GenBank/DDBJ databases">
        <authorList>
            <consortium name="DOE Joint Genome Institute"/>
            <person name="Kuo A."/>
            <person name="Ruytinx J."/>
            <person name="Rineau F."/>
            <person name="Colpaert J."/>
            <person name="Kohler A."/>
            <person name="Nagy L.G."/>
            <person name="Floudas D."/>
            <person name="Copeland A."/>
            <person name="Barry K.W."/>
            <person name="Cichocki N."/>
            <person name="Veneault-Fourrey C."/>
            <person name="LaButti K."/>
            <person name="Lindquist E.A."/>
            <person name="Lipzen A."/>
            <person name="Lundell T."/>
            <person name="Morin E."/>
            <person name="Murat C."/>
            <person name="Sun H."/>
            <person name="Tunlid A."/>
            <person name="Henrissat B."/>
            <person name="Grigoriev I.V."/>
            <person name="Hibbett D.S."/>
            <person name="Martin F."/>
            <person name="Nordberg H.P."/>
            <person name="Cantor M.N."/>
            <person name="Hua S.X."/>
        </authorList>
    </citation>
    <scope>NUCLEOTIDE SEQUENCE [LARGE SCALE GENOMIC DNA]</scope>
    <source>
        <strain evidence="1 2">UH-Slu-Lm8-n1</strain>
    </source>
</reference>
<proteinExistence type="predicted"/>
<organism evidence="1 2">
    <name type="scientific">Suillus luteus UH-Slu-Lm8-n1</name>
    <dbReference type="NCBI Taxonomy" id="930992"/>
    <lineage>
        <taxon>Eukaryota</taxon>
        <taxon>Fungi</taxon>
        <taxon>Dikarya</taxon>
        <taxon>Basidiomycota</taxon>
        <taxon>Agaricomycotina</taxon>
        <taxon>Agaricomycetes</taxon>
        <taxon>Agaricomycetidae</taxon>
        <taxon>Boletales</taxon>
        <taxon>Suillineae</taxon>
        <taxon>Suillaceae</taxon>
        <taxon>Suillus</taxon>
    </lineage>
</organism>
<gene>
    <name evidence="1" type="ORF">CY34DRAFT_799970</name>
</gene>
<evidence type="ECO:0000313" key="2">
    <source>
        <dbReference type="Proteomes" id="UP000054485"/>
    </source>
</evidence>
<name>A0A0D0BLM3_9AGAM</name>
<protein>
    <submittedName>
        <fullName evidence="1">Uncharacterized protein</fullName>
    </submittedName>
</protein>
<dbReference type="HOGENOM" id="CLU_3107998_0_0_1"/>
<dbReference type="Proteomes" id="UP000054485">
    <property type="component" value="Unassembled WGS sequence"/>
</dbReference>
<sequence>MYTGNSPKCLPEECHMLGIGWVVTLGMGQESGVREVIAQGHVQPALSGIYV</sequence>
<keyword evidence="2" id="KW-1185">Reference proteome</keyword>
<reference evidence="2" key="2">
    <citation type="submission" date="2015-01" db="EMBL/GenBank/DDBJ databases">
        <title>Evolutionary Origins and Diversification of the Mycorrhizal Mutualists.</title>
        <authorList>
            <consortium name="DOE Joint Genome Institute"/>
            <consortium name="Mycorrhizal Genomics Consortium"/>
            <person name="Kohler A."/>
            <person name="Kuo A."/>
            <person name="Nagy L.G."/>
            <person name="Floudas D."/>
            <person name="Copeland A."/>
            <person name="Barry K.W."/>
            <person name="Cichocki N."/>
            <person name="Veneault-Fourrey C."/>
            <person name="LaButti K."/>
            <person name="Lindquist E.A."/>
            <person name="Lipzen A."/>
            <person name="Lundell T."/>
            <person name="Morin E."/>
            <person name="Murat C."/>
            <person name="Riley R."/>
            <person name="Ohm R."/>
            <person name="Sun H."/>
            <person name="Tunlid A."/>
            <person name="Henrissat B."/>
            <person name="Grigoriev I.V."/>
            <person name="Hibbett D.S."/>
            <person name="Martin F."/>
        </authorList>
    </citation>
    <scope>NUCLEOTIDE SEQUENCE [LARGE SCALE GENOMIC DNA]</scope>
    <source>
        <strain evidence="2">UH-Slu-Lm8-n1</strain>
    </source>
</reference>
<dbReference type="AlphaFoldDB" id="A0A0D0BLM3"/>